<evidence type="ECO:0000256" key="4">
    <source>
        <dbReference type="SAM" id="MobiDB-lite"/>
    </source>
</evidence>
<dbReference type="SUPFAM" id="SSF111369">
    <property type="entry name" value="HlyD-like secretion proteins"/>
    <property type="match status" value="2"/>
</dbReference>
<proteinExistence type="predicted"/>
<keyword evidence="5" id="KW-0812">Transmembrane</keyword>
<comment type="caution">
    <text evidence="7">The sequence shown here is derived from an EMBL/GenBank/DDBJ whole genome shotgun (WGS) entry which is preliminary data.</text>
</comment>
<dbReference type="Gene3D" id="2.40.30.170">
    <property type="match status" value="2"/>
</dbReference>
<dbReference type="AlphaFoldDB" id="A0A9D2P045"/>
<feature type="region of interest" description="Disordered" evidence="4">
    <location>
        <begin position="1"/>
        <end position="30"/>
    </location>
</feature>
<keyword evidence="2 3" id="KW-0175">Coiled coil</keyword>
<comment type="subcellular location">
    <subcellularLocation>
        <location evidence="1">Cell envelope</location>
    </subcellularLocation>
</comment>
<name>A0A9D2P045_9FIRM</name>
<feature type="coiled-coil region" evidence="3">
    <location>
        <begin position="329"/>
        <end position="356"/>
    </location>
</feature>
<evidence type="ECO:0000259" key="6">
    <source>
        <dbReference type="Pfam" id="PF25973"/>
    </source>
</evidence>
<keyword evidence="5" id="KW-1133">Transmembrane helix</keyword>
<sequence length="568" mass="60854">MADMTQQTAAPVQTPAPPVKPQQSKESKQRKRRAKNLIIAVILLAIAAVGIFFLYRFLTTQNTVESEIQTQVASISSIQSVVSGSGNARAKESAAITLTQGGTVQEVLVAAGDTVTVGQPLYTIRSQEAEDAVATAQEKVDNLQKDMSDLVEKANNLTVRAPFAGKLVEVSEFQTDQKISEGETVCTLANDKRLKLSLYFSYAYENDISVGQSATVSIPAVMTTFPGTVEKINKVSYISPEGSVYFEVVVVFDNPNTLTADMTATATLTAADGTPIYPYSNSTTEYYEVRKITTEAGGPLISQNLLRYANVNAGDPLLVMGSDTIDSDIRAKQKEIDDATESLVEAQKALSNFNATAPIDGTVTSCTLTPGAEVKSGETVITISNNTNMVVEITVDDRNISFVQPGMTVDLTDYNGNTFLGTVSSIDMSIGDNSANGMTSYPVTLDVDNSAGTLLAGMWLDYSFVASQSNDCIVVPMQAVKYVSAEDGSTYTVIFIRSDEKPENAVDLDIPETEPGQTPSYPSPEDGFYAVPVTTGLSDNYNVEIKDGLQGGEEVFVNYYVNDGSSYG</sequence>
<evidence type="ECO:0000313" key="8">
    <source>
        <dbReference type="Proteomes" id="UP000823882"/>
    </source>
</evidence>
<dbReference type="GO" id="GO:0030313">
    <property type="term" value="C:cell envelope"/>
    <property type="evidence" value="ECO:0007669"/>
    <property type="project" value="UniProtKB-SubCell"/>
</dbReference>
<feature type="transmembrane region" description="Helical" evidence="5">
    <location>
        <begin position="37"/>
        <end position="58"/>
    </location>
</feature>
<evidence type="ECO:0000256" key="5">
    <source>
        <dbReference type="SAM" id="Phobius"/>
    </source>
</evidence>
<organism evidence="7 8">
    <name type="scientific">Candidatus Intestinimonas pullistercoris</name>
    <dbReference type="NCBI Taxonomy" id="2838623"/>
    <lineage>
        <taxon>Bacteria</taxon>
        <taxon>Bacillati</taxon>
        <taxon>Bacillota</taxon>
        <taxon>Clostridia</taxon>
        <taxon>Eubacteriales</taxon>
        <taxon>Intestinimonas</taxon>
    </lineage>
</organism>
<dbReference type="Gene3D" id="2.40.50.100">
    <property type="match status" value="2"/>
</dbReference>
<accession>A0A9D2P045</accession>
<feature type="compositionally biased region" description="Low complexity" evidence="4">
    <location>
        <begin position="1"/>
        <end position="13"/>
    </location>
</feature>
<dbReference type="EMBL" id="DWWJ01000051">
    <property type="protein sequence ID" value="HJC40445.1"/>
    <property type="molecule type" value="Genomic_DNA"/>
</dbReference>
<dbReference type="InterPro" id="IPR058647">
    <property type="entry name" value="BSH_CzcB-like"/>
</dbReference>
<reference evidence="7" key="2">
    <citation type="submission" date="2021-04" db="EMBL/GenBank/DDBJ databases">
        <authorList>
            <person name="Gilroy R."/>
        </authorList>
    </citation>
    <scope>NUCLEOTIDE SEQUENCE</scope>
    <source>
        <strain evidence="7">CHK186-1790</strain>
    </source>
</reference>
<evidence type="ECO:0000313" key="7">
    <source>
        <dbReference type="EMBL" id="HJC40445.1"/>
    </source>
</evidence>
<reference evidence="7" key="1">
    <citation type="journal article" date="2021" name="PeerJ">
        <title>Extensive microbial diversity within the chicken gut microbiome revealed by metagenomics and culture.</title>
        <authorList>
            <person name="Gilroy R."/>
            <person name="Ravi A."/>
            <person name="Getino M."/>
            <person name="Pursley I."/>
            <person name="Horton D.L."/>
            <person name="Alikhan N.F."/>
            <person name="Baker D."/>
            <person name="Gharbi K."/>
            <person name="Hall N."/>
            <person name="Watson M."/>
            <person name="Adriaenssens E.M."/>
            <person name="Foster-Nyarko E."/>
            <person name="Jarju S."/>
            <person name="Secka A."/>
            <person name="Antonio M."/>
            <person name="Oren A."/>
            <person name="Chaudhuri R.R."/>
            <person name="La Ragione R."/>
            <person name="Hildebrand F."/>
            <person name="Pallen M.J."/>
        </authorList>
    </citation>
    <scope>NUCLEOTIDE SEQUENCE</scope>
    <source>
        <strain evidence="7">CHK186-1790</strain>
    </source>
</reference>
<dbReference type="Gene3D" id="2.40.420.20">
    <property type="match status" value="1"/>
</dbReference>
<dbReference type="Proteomes" id="UP000823882">
    <property type="component" value="Unassembled WGS sequence"/>
</dbReference>
<evidence type="ECO:0000256" key="1">
    <source>
        <dbReference type="ARBA" id="ARBA00004196"/>
    </source>
</evidence>
<feature type="coiled-coil region" evidence="3">
    <location>
        <begin position="126"/>
        <end position="160"/>
    </location>
</feature>
<feature type="domain" description="CzcB-like barrel-sandwich hybrid" evidence="6">
    <location>
        <begin position="94"/>
        <end position="190"/>
    </location>
</feature>
<dbReference type="PANTHER" id="PTHR32347">
    <property type="entry name" value="EFFLUX SYSTEM COMPONENT YKNX-RELATED"/>
    <property type="match status" value="1"/>
</dbReference>
<dbReference type="Pfam" id="PF25973">
    <property type="entry name" value="BSH_CzcB"/>
    <property type="match status" value="1"/>
</dbReference>
<keyword evidence="5" id="KW-0472">Membrane</keyword>
<protein>
    <submittedName>
        <fullName evidence="7">HlyD family efflux transporter periplasmic adaptor subunit</fullName>
    </submittedName>
</protein>
<dbReference type="InterPro" id="IPR050465">
    <property type="entry name" value="UPF0194_transport"/>
</dbReference>
<evidence type="ECO:0000256" key="2">
    <source>
        <dbReference type="ARBA" id="ARBA00023054"/>
    </source>
</evidence>
<gene>
    <name evidence="7" type="ORF">H9701_02685</name>
</gene>
<evidence type="ECO:0000256" key="3">
    <source>
        <dbReference type="SAM" id="Coils"/>
    </source>
</evidence>